<evidence type="ECO:0000313" key="2">
    <source>
        <dbReference type="EMBL" id="SLM47455.1"/>
    </source>
</evidence>
<dbReference type="STRING" id="1325564.NSJP_1283"/>
<reference evidence="2 3" key="1">
    <citation type="submission" date="2017-03" db="EMBL/GenBank/DDBJ databases">
        <authorList>
            <person name="Afonso C.L."/>
            <person name="Miller P.J."/>
            <person name="Scott M.A."/>
            <person name="Spackman E."/>
            <person name="Goraichik I."/>
            <person name="Dimitrov K.M."/>
            <person name="Suarez D.L."/>
            <person name="Swayne D.E."/>
        </authorList>
    </citation>
    <scope>NUCLEOTIDE SEQUENCE [LARGE SCALE GENOMIC DNA]</scope>
    <source>
        <strain evidence="2">Genome sequencing of Nitrospira japonica strain NJ11</strain>
    </source>
</reference>
<protein>
    <recommendedName>
        <fullName evidence="1">DUF1722 domain-containing protein</fullName>
    </recommendedName>
</protein>
<organism evidence="2 3">
    <name type="scientific">Nitrospira japonica</name>
    <dbReference type="NCBI Taxonomy" id="1325564"/>
    <lineage>
        <taxon>Bacteria</taxon>
        <taxon>Pseudomonadati</taxon>
        <taxon>Nitrospirota</taxon>
        <taxon>Nitrospiria</taxon>
        <taxon>Nitrospirales</taxon>
        <taxon>Nitrospiraceae</taxon>
        <taxon>Nitrospira</taxon>
    </lineage>
</organism>
<dbReference type="InterPro" id="IPR007553">
    <property type="entry name" value="2-thiour_desulf"/>
</dbReference>
<evidence type="ECO:0000313" key="3">
    <source>
        <dbReference type="Proteomes" id="UP000192042"/>
    </source>
</evidence>
<name>A0A1W1I3A7_9BACT</name>
<gene>
    <name evidence="2" type="ORF">NSJP_1283</name>
</gene>
<dbReference type="PANTHER" id="PTHR30087:SF0">
    <property type="entry name" value="INNER MEMBRANE PROTEIN"/>
    <property type="match status" value="1"/>
</dbReference>
<proteinExistence type="predicted"/>
<keyword evidence="3" id="KW-1185">Reference proteome</keyword>
<dbReference type="Proteomes" id="UP000192042">
    <property type="component" value="Chromosome I"/>
</dbReference>
<dbReference type="AlphaFoldDB" id="A0A1W1I3A7"/>
<dbReference type="Pfam" id="PF04463">
    <property type="entry name" value="2-thiour_desulf"/>
    <property type="match status" value="1"/>
</dbReference>
<accession>A0A1W1I3A7</accession>
<dbReference type="PANTHER" id="PTHR30087">
    <property type="entry name" value="INNER MEMBRANE PROTEIN"/>
    <property type="match status" value="1"/>
</dbReference>
<feature type="domain" description="DUF1722" evidence="1">
    <location>
        <begin position="192"/>
        <end position="308"/>
    </location>
</feature>
<dbReference type="PIRSF" id="PIRSF037004">
    <property type="entry name" value="UCP037004"/>
    <property type="match status" value="1"/>
</dbReference>
<dbReference type="OrthoDB" id="495783at2"/>
<dbReference type="RefSeq" id="WP_080885982.1">
    <property type="nucleotide sequence ID" value="NZ_LT828648.1"/>
</dbReference>
<dbReference type="Pfam" id="PF08349">
    <property type="entry name" value="DUF1722"/>
    <property type="match status" value="1"/>
</dbReference>
<dbReference type="KEGG" id="nja:NSJP_1283"/>
<evidence type="ECO:0000259" key="1">
    <source>
        <dbReference type="Pfam" id="PF08349"/>
    </source>
</evidence>
<dbReference type="EMBL" id="LT828648">
    <property type="protein sequence ID" value="SLM47455.1"/>
    <property type="molecule type" value="Genomic_DNA"/>
</dbReference>
<dbReference type="InterPro" id="IPR017087">
    <property type="entry name" value="UCP037004"/>
</dbReference>
<sequence length="317" mass="36323">MTAHPIRLGISRCLLGDQVRYDGGHKRDHFLTEVLSRHVEWVPVCPEVEAGFGTPREAMRLEGGPRSLTLMTVESRRNMTEPMMLFVQRKVDALEEADLSGYVFKKESPSCGMDGVRVFDRRGRAGRSGAGLFTRAFRERFPLVPIEDEERLSDGMIREHFIERVFCYHRWRALSLDAPTRQAVVRFHTIHKYLLMAHAAAPYRALGRLVAQAHRYRPMDLVGQYGLLFMKALAEMTTKRKQANVFHHLVGHLKGRLKSHERAELDAAIHDYHQGAVPLIVPLTLVKYFVAKYEIEYVGAQTFLNPYPEELMVSHGM</sequence>
<dbReference type="InterPro" id="IPR013560">
    <property type="entry name" value="DUF1722"/>
</dbReference>